<protein>
    <submittedName>
        <fullName evidence="2">Uncharacterized protein</fullName>
    </submittedName>
</protein>
<dbReference type="WBParaSite" id="L893_g29983.t1">
    <property type="protein sequence ID" value="L893_g29983.t1"/>
    <property type="gene ID" value="L893_g29983"/>
</dbReference>
<accession>A0A1I7ZUM3</accession>
<dbReference type="AlphaFoldDB" id="A0A1I7ZUM3"/>
<evidence type="ECO:0000313" key="2">
    <source>
        <dbReference type="WBParaSite" id="L893_g29983.t1"/>
    </source>
</evidence>
<sequence length="106" mass="12187">MSPFDTYMPRSAFLVNGLINNLTPLTPHKPRSPASSLTARCSPLHPKKALPICMFLAMWRRWVLQRPAELCTRNRRSTKQVESFSGCEHEPRSQIKIPAPHFKDFL</sequence>
<dbReference type="Proteomes" id="UP000095287">
    <property type="component" value="Unplaced"/>
</dbReference>
<name>A0A1I7ZUM3_9BILA</name>
<reference evidence="2" key="1">
    <citation type="submission" date="2016-11" db="UniProtKB">
        <authorList>
            <consortium name="WormBaseParasite"/>
        </authorList>
    </citation>
    <scope>IDENTIFICATION</scope>
</reference>
<proteinExistence type="predicted"/>
<organism evidence="1 2">
    <name type="scientific">Steinernema glaseri</name>
    <dbReference type="NCBI Taxonomy" id="37863"/>
    <lineage>
        <taxon>Eukaryota</taxon>
        <taxon>Metazoa</taxon>
        <taxon>Ecdysozoa</taxon>
        <taxon>Nematoda</taxon>
        <taxon>Chromadorea</taxon>
        <taxon>Rhabditida</taxon>
        <taxon>Tylenchina</taxon>
        <taxon>Panagrolaimomorpha</taxon>
        <taxon>Strongyloidoidea</taxon>
        <taxon>Steinernematidae</taxon>
        <taxon>Steinernema</taxon>
    </lineage>
</organism>
<keyword evidence="1" id="KW-1185">Reference proteome</keyword>
<evidence type="ECO:0000313" key="1">
    <source>
        <dbReference type="Proteomes" id="UP000095287"/>
    </source>
</evidence>